<accession>A0A939RZ66</accession>
<feature type="region of interest" description="Disordered" evidence="1">
    <location>
        <begin position="1"/>
        <end position="42"/>
    </location>
</feature>
<dbReference type="Proteomes" id="UP000664398">
    <property type="component" value="Unassembled WGS sequence"/>
</dbReference>
<keyword evidence="3" id="KW-1185">Reference proteome</keyword>
<dbReference type="AlphaFoldDB" id="A0A939RZ66"/>
<feature type="compositionally biased region" description="Low complexity" evidence="1">
    <location>
        <begin position="1"/>
        <end position="12"/>
    </location>
</feature>
<dbReference type="EMBL" id="JAGDYL010000015">
    <property type="protein sequence ID" value="MBO1805551.1"/>
    <property type="molecule type" value="Genomic_DNA"/>
</dbReference>
<dbReference type="PANTHER" id="PTHR41244:SF1">
    <property type="entry name" value="GLYCOSYLTRANSFERASE"/>
    <property type="match status" value="1"/>
</dbReference>
<keyword evidence="2" id="KW-0378">Hydrolase</keyword>
<dbReference type="InterPro" id="IPR032719">
    <property type="entry name" value="WbsX"/>
</dbReference>
<comment type="caution">
    <text evidence="2">The sequence shown here is derived from an EMBL/GenBank/DDBJ whole genome shotgun (WGS) entry which is preliminary data.</text>
</comment>
<evidence type="ECO:0000256" key="1">
    <source>
        <dbReference type="SAM" id="MobiDB-lite"/>
    </source>
</evidence>
<protein>
    <submittedName>
        <fullName evidence="2">Glycoside hydrolase family 99-like domain-containing protein</fullName>
    </submittedName>
</protein>
<dbReference type="InterPro" id="IPR007739">
    <property type="entry name" value="RgpF"/>
</dbReference>
<gene>
    <name evidence="2" type="ORF">J4H91_09500</name>
</gene>
<sequence length="697" mass="78898">MSGSSLRSASDGSRIRCSGSSPPDARHSIGERTFRRTRNGAIVRAAKRPPLQHPSSYERWVERRSDKLRHDGRPEWQRVGAEGTVPRVGVLVHVYYQELVGEILERIAELPVPFDLIVTNASGLPLSLEPTEAGGHLRGLRVLDVPNRGRDILPMISVVNAGLLEPYDLVFKVHTKKSEWRESHESLGGTGEEWRNAFLDELAGDVDRMRDILSAFAEDPSIGLITAENCLVGPEHWGGDQQLTAELLRRLELDLAPSELLFASGSIYWVRGFLLNGLRALDLSSEDFDDEQGQVDGTTAHAIERAVGILCEEAGFSLREVQDLNDAAERESWRRYDPASPMEPEARVYPFYLPQFHTFPENNAWWGEGFTEWNNVAAAKPVFPGHRQPNLPSDLGYYDLRDPSVRPRQYELAKKSGLEGFMYYYYWFAGKRLMDLPVEELVASDDDHPFCLMWANENWTRTWDGSETNVLIAQDYDRVPAEQFIDDIRHLICDERYMRIDGRPLIAVYRISHIPDFERVIEHWRRRAEEFGLPGIELITVDVGSGFAGIDGDVREAGLDGTLEFPPHNRRWVGADHARLRLAPGFAGGIFRYDGMVAEAEEALLGGIEGYRYPGVLVNFDNTARRQGNPTFWLGSNPYTFRRWLRTAVTALQDRPAGHRVVFINAWNEWAEGAVLEPTQRFGRTYLQAVRSAVVCP</sequence>
<evidence type="ECO:0000313" key="3">
    <source>
        <dbReference type="Proteomes" id="UP000664398"/>
    </source>
</evidence>
<evidence type="ECO:0000313" key="2">
    <source>
        <dbReference type="EMBL" id="MBO1805551.1"/>
    </source>
</evidence>
<dbReference type="CDD" id="cd11579">
    <property type="entry name" value="Glyco_tran_WbsX"/>
    <property type="match status" value="1"/>
</dbReference>
<dbReference type="Pfam" id="PF14307">
    <property type="entry name" value="Glyco_tran_WbsX"/>
    <property type="match status" value="1"/>
</dbReference>
<name>A0A939RZ66_9MICO</name>
<feature type="compositionally biased region" description="Basic and acidic residues" evidence="1">
    <location>
        <begin position="24"/>
        <end position="34"/>
    </location>
</feature>
<dbReference type="PANTHER" id="PTHR41244">
    <property type="entry name" value="RHAMNAN SYNTHESIS F"/>
    <property type="match status" value="1"/>
</dbReference>
<dbReference type="Pfam" id="PF05045">
    <property type="entry name" value="RgpF"/>
    <property type="match status" value="1"/>
</dbReference>
<organism evidence="2 3">
    <name type="scientific">Leucobacter ruminantium</name>
    <dbReference type="NCBI Taxonomy" id="1289170"/>
    <lineage>
        <taxon>Bacteria</taxon>
        <taxon>Bacillati</taxon>
        <taxon>Actinomycetota</taxon>
        <taxon>Actinomycetes</taxon>
        <taxon>Micrococcales</taxon>
        <taxon>Microbacteriaceae</taxon>
        <taxon>Leucobacter</taxon>
    </lineage>
</organism>
<proteinExistence type="predicted"/>
<reference evidence="2" key="1">
    <citation type="submission" date="2021-03" db="EMBL/GenBank/DDBJ databases">
        <title>Leucobacter chromiisoli sp. nov., isolated from chromium-containing soil of chemical plant.</title>
        <authorList>
            <person name="Xu Z."/>
        </authorList>
    </citation>
    <scope>NUCLEOTIDE SEQUENCE</scope>
    <source>
        <strain evidence="2">A2</strain>
    </source>
</reference>
<dbReference type="Gene3D" id="3.20.20.80">
    <property type="entry name" value="Glycosidases"/>
    <property type="match status" value="1"/>
</dbReference>
<dbReference type="GO" id="GO:0016787">
    <property type="term" value="F:hydrolase activity"/>
    <property type="evidence" value="ECO:0007669"/>
    <property type="project" value="UniProtKB-KW"/>
</dbReference>